<dbReference type="AlphaFoldDB" id="A0A5M9JIY6"/>
<gene>
    <name evidence="2" type="ORF">EYC84_007624</name>
</gene>
<reference evidence="2 3" key="1">
    <citation type="submission" date="2019-06" db="EMBL/GenBank/DDBJ databases">
        <title>Genome Sequence of the Brown Rot Fungal Pathogen Monilinia fructicola.</title>
        <authorList>
            <person name="De Miccolis Angelini R.M."/>
            <person name="Landi L."/>
            <person name="Abate D."/>
            <person name="Pollastro S."/>
            <person name="Romanazzi G."/>
            <person name="Faretra F."/>
        </authorList>
    </citation>
    <scope>NUCLEOTIDE SEQUENCE [LARGE SCALE GENOMIC DNA]</scope>
    <source>
        <strain evidence="2 3">Mfrc123</strain>
    </source>
</reference>
<dbReference type="Proteomes" id="UP000322873">
    <property type="component" value="Unassembled WGS sequence"/>
</dbReference>
<dbReference type="EMBL" id="VICG01000009">
    <property type="protein sequence ID" value="KAA8568610.1"/>
    <property type="molecule type" value="Genomic_DNA"/>
</dbReference>
<accession>A0A5M9JIY6</accession>
<protein>
    <submittedName>
        <fullName evidence="2">Uncharacterized protein</fullName>
    </submittedName>
</protein>
<evidence type="ECO:0000313" key="3">
    <source>
        <dbReference type="Proteomes" id="UP000322873"/>
    </source>
</evidence>
<comment type="caution">
    <text evidence="2">The sequence shown here is derived from an EMBL/GenBank/DDBJ whole genome shotgun (WGS) entry which is preliminary data.</text>
</comment>
<proteinExistence type="predicted"/>
<name>A0A5M9JIY6_MONFR</name>
<feature type="region of interest" description="Disordered" evidence="1">
    <location>
        <begin position="1"/>
        <end position="37"/>
    </location>
</feature>
<evidence type="ECO:0000256" key="1">
    <source>
        <dbReference type="SAM" id="MobiDB-lite"/>
    </source>
</evidence>
<evidence type="ECO:0000313" key="2">
    <source>
        <dbReference type="EMBL" id="KAA8568610.1"/>
    </source>
</evidence>
<organism evidence="2 3">
    <name type="scientific">Monilinia fructicola</name>
    <name type="common">Brown rot fungus</name>
    <name type="synonym">Ciboria fructicola</name>
    <dbReference type="NCBI Taxonomy" id="38448"/>
    <lineage>
        <taxon>Eukaryota</taxon>
        <taxon>Fungi</taxon>
        <taxon>Dikarya</taxon>
        <taxon>Ascomycota</taxon>
        <taxon>Pezizomycotina</taxon>
        <taxon>Leotiomycetes</taxon>
        <taxon>Helotiales</taxon>
        <taxon>Sclerotiniaceae</taxon>
        <taxon>Monilinia</taxon>
    </lineage>
</organism>
<keyword evidence="3" id="KW-1185">Reference proteome</keyword>
<sequence length="68" mass="7502">MAPNFSSQERLNSSPITSAESTKLGKSKLSQDPKQGHEIIGINGIFRKLARPLNSVESKKSLVYSNER</sequence>
<feature type="compositionally biased region" description="Polar residues" evidence="1">
    <location>
        <begin position="1"/>
        <end position="21"/>
    </location>
</feature>